<comment type="caution">
    <text evidence="3">The sequence shown here is derived from an EMBL/GenBank/DDBJ whole genome shotgun (WGS) entry which is preliminary data.</text>
</comment>
<dbReference type="SMART" id="SM00100">
    <property type="entry name" value="cNMP"/>
    <property type="match status" value="1"/>
</dbReference>
<protein>
    <recommendedName>
        <fullName evidence="2">Cyclic nucleotide-binding domain-containing protein</fullName>
    </recommendedName>
</protein>
<name>A0A318K1E6_9NOCA</name>
<reference evidence="3 4" key="1">
    <citation type="submission" date="2018-05" db="EMBL/GenBank/DDBJ databases">
        <title>Genomic Encyclopedia of Type Strains, Phase IV (KMG-IV): sequencing the most valuable type-strain genomes for metagenomic binning, comparative biology and taxonomic classification.</title>
        <authorList>
            <person name="Goeker M."/>
        </authorList>
    </citation>
    <scope>NUCLEOTIDE SEQUENCE [LARGE SCALE GENOMIC DNA]</scope>
    <source>
        <strain evidence="3 4">DSM 44704</strain>
    </source>
</reference>
<accession>A0A318K1E6</accession>
<dbReference type="PROSITE" id="PS50042">
    <property type="entry name" value="CNMP_BINDING_3"/>
    <property type="match status" value="1"/>
</dbReference>
<dbReference type="InterPro" id="IPR014710">
    <property type="entry name" value="RmlC-like_jellyroll"/>
</dbReference>
<dbReference type="SUPFAM" id="SSF51206">
    <property type="entry name" value="cAMP-binding domain-like"/>
    <property type="match status" value="1"/>
</dbReference>
<dbReference type="NCBIfam" id="NF041163">
    <property type="entry name" value="encap_f2b"/>
    <property type="match status" value="1"/>
</dbReference>
<organism evidence="3 4">
    <name type="scientific">Nocardia tenerifensis</name>
    <dbReference type="NCBI Taxonomy" id="228006"/>
    <lineage>
        <taxon>Bacteria</taxon>
        <taxon>Bacillati</taxon>
        <taxon>Actinomycetota</taxon>
        <taxon>Actinomycetes</taxon>
        <taxon>Mycobacteriales</taxon>
        <taxon>Nocardiaceae</taxon>
        <taxon>Nocardia</taxon>
    </lineage>
</organism>
<proteinExistence type="predicted"/>
<dbReference type="GO" id="GO:0003700">
    <property type="term" value="F:DNA-binding transcription factor activity"/>
    <property type="evidence" value="ECO:0007669"/>
    <property type="project" value="TreeGrafter"/>
</dbReference>
<dbReference type="Pfam" id="PF00027">
    <property type="entry name" value="cNMP_binding"/>
    <property type="match status" value="1"/>
</dbReference>
<dbReference type="InterPro" id="IPR045641">
    <property type="entry name" value="SrpI-like"/>
</dbReference>
<dbReference type="Gene3D" id="2.60.120.10">
    <property type="entry name" value="Jelly Rolls"/>
    <property type="match status" value="1"/>
</dbReference>
<evidence type="ECO:0000313" key="4">
    <source>
        <dbReference type="Proteomes" id="UP000247569"/>
    </source>
</evidence>
<dbReference type="Pfam" id="PF19307">
    <property type="entry name" value="SrpI-like"/>
    <property type="match status" value="1"/>
</dbReference>
<dbReference type="InterPro" id="IPR049817">
    <property type="entry name" value="Encap_f2b"/>
</dbReference>
<evidence type="ECO:0000313" key="3">
    <source>
        <dbReference type="EMBL" id="PXX60985.1"/>
    </source>
</evidence>
<dbReference type="GO" id="GO:0005829">
    <property type="term" value="C:cytosol"/>
    <property type="evidence" value="ECO:0007669"/>
    <property type="project" value="TreeGrafter"/>
</dbReference>
<dbReference type="EMBL" id="QJKF01000009">
    <property type="protein sequence ID" value="PXX60985.1"/>
    <property type="molecule type" value="Genomic_DNA"/>
</dbReference>
<keyword evidence="4" id="KW-1185">Reference proteome</keyword>
<evidence type="ECO:0000259" key="2">
    <source>
        <dbReference type="PROSITE" id="PS50042"/>
    </source>
</evidence>
<dbReference type="InterPro" id="IPR018490">
    <property type="entry name" value="cNMP-bd_dom_sf"/>
</dbReference>
<dbReference type="CDD" id="cd00038">
    <property type="entry name" value="CAP_ED"/>
    <property type="match status" value="1"/>
</dbReference>
<feature type="region of interest" description="Disordered" evidence="1">
    <location>
        <begin position="1"/>
        <end position="42"/>
    </location>
</feature>
<dbReference type="PANTHER" id="PTHR24567">
    <property type="entry name" value="CRP FAMILY TRANSCRIPTIONAL REGULATORY PROTEIN"/>
    <property type="match status" value="1"/>
</dbReference>
<dbReference type="OrthoDB" id="181419at2"/>
<gene>
    <name evidence="3" type="ORF">DFR70_109176</name>
</gene>
<evidence type="ECO:0000256" key="1">
    <source>
        <dbReference type="SAM" id="MobiDB-lite"/>
    </source>
</evidence>
<dbReference type="AlphaFoldDB" id="A0A318K1E6"/>
<feature type="domain" description="Cyclic nucleotide-binding" evidence="2">
    <location>
        <begin position="100"/>
        <end position="221"/>
    </location>
</feature>
<dbReference type="InterPro" id="IPR000595">
    <property type="entry name" value="cNMP-bd_dom"/>
</dbReference>
<dbReference type="RefSeq" id="WP_040732543.1">
    <property type="nucleotide sequence ID" value="NZ_QJKF01000009.1"/>
</dbReference>
<sequence length="474" mass="52311">MTIEMPLSTETNGNGNGNGRKSLSTGAAAKLAHTTKSEPQMQGISSRWLTRMLPWTQVNGGVYRVNRRLTHTLGNGVIEYIIDGAQARVIPMELRELPALRTVEDEDVLRTLADRFEQRDVEPGTVVAEFGNPMDQIMLIVHGKLVKIGSGEYGEQTKLGLLAGGTSFGEECITDDSAIWPVTVKAVTKTTMLVMPRQALEEVLDNTPGLREQISEAAASATRPQNKHGEAAIQIHSGHAGEPELDGTFVDYDARPREYELSLAQSVLRVHTRVADLFNDPMNQTQQQLRLTIEALYERREHDLVNNPDFGLLRNCDLKQRIYTESGAPTPDDMDELLSMRRSTKLFLAHPKAIAAFGRECSKRGLYPDPVDVDGHRVPAWRGIPIFPCGKIPVSDTQTTSILAMRTGEKDQGVIGLHQTGLPDEYEPSLNVRFKGIDDQSIISYLVSCYYSAAILVPDALGILDNVLVARQTD</sequence>
<dbReference type="InterPro" id="IPR050397">
    <property type="entry name" value="Env_Response_Regulators"/>
</dbReference>
<dbReference type="PANTHER" id="PTHR24567:SF74">
    <property type="entry name" value="HTH-TYPE TRANSCRIPTIONAL REGULATOR ARCR"/>
    <property type="match status" value="1"/>
</dbReference>
<dbReference type="Proteomes" id="UP000247569">
    <property type="component" value="Unassembled WGS sequence"/>
</dbReference>